<dbReference type="Proteomes" id="UP000188597">
    <property type="component" value="Unassembled WGS sequence"/>
</dbReference>
<feature type="domain" description="Type II methyltransferase M.TaqI-like" evidence="6">
    <location>
        <begin position="348"/>
        <end position="569"/>
    </location>
</feature>
<organism evidence="7 8">
    <name type="scientific">Fictibacillus arsenicus</name>
    <dbReference type="NCBI Taxonomy" id="255247"/>
    <lineage>
        <taxon>Bacteria</taxon>
        <taxon>Bacillati</taxon>
        <taxon>Bacillota</taxon>
        <taxon>Bacilli</taxon>
        <taxon>Bacillales</taxon>
        <taxon>Fictibacillaceae</taxon>
        <taxon>Fictibacillus</taxon>
    </lineage>
</organism>
<evidence type="ECO:0000259" key="6">
    <source>
        <dbReference type="Pfam" id="PF07669"/>
    </source>
</evidence>
<sequence>MNKSRLKTFAINARKELLKKVEAKAMKIGVTEEKIKKADIESSDAIFIDTKQLSKEEKIQRDKLIIRINQLGFKQVMEEIAYTWFNRFTALRFMEVNDYLPTGVRVLSSSNPYSTDPDMLNEALSLDLEIDKEYVYDLKLNNKTEELFKYLIIKHCNDLYQYLPYMFKTIDDYTEILFPEGMLTSDSFVGQITDTRIINEEDWRKVEIIGWLYQFYIAEEKDQVFANLKRNIKVTKDTLPAATQLFTPNWIVRYMVENSLGKIWLESYPESKLKSEWRYYLDGAEQEEDVIRKLEKNRYKNVNPEEITFLDPCCGSGHILVYAFDIFYDLYLEKGYIESEIPKLILEKNIFGLDVDDRAVQLASFAVMMKAREKSRRVFRQEIKLNLCAVQESNWLSNQMISNFSGNENQIQDILISIREIFYDAKEFGSLQHVESLNFELLEERLNKYREEPSNLIEMIDKQIIEGKLPFLIMQARILSNNYDIVCTNPPYMGINNMSDELKKHVQTYFEKGKADLYSAFIELGISLTKKNGYCSLITMHSWFFLSSFESLRINILANTTISSILHLGMEAFEGIIGKVVQTAAFILKNNHIPEYKPTGIRLVDYYDGRKLEKERQFFNKEHSYSSVKQSDFNKIPGSPIAYWLSDSFAESFSEKKISDYYEVKSGIMTGKDPLHLRLWFEVDKESINFNCRNATQMSNHTWFPINKGGDYRIYYGNNDYVINLKNNGEKIKLTSPNYRLRDNKYYFKEGITWSRVTSSNIAFRENKSGTLFGDAGPIIFIENQEDKLYLLGLLTSKVTNELLKFINPTLNYQIRDIETLPLVLSDKSRVIKQVQENIEISKLDWDFLETSYEFKKHPLLPDIEKDSNLIRNAYNKHKITTESLYNRLKNNAEEINSYFIELYGLQGELSSVIKDEEITLRNVDLEKDIKSFISYAIGCSFGRYSVDKEGLVFAGNRFDPSLYNTFPVDKDNILPILQGNYFEDDIVSRFVDFVRVTFGGETLLENLDFLAEAIGRKKGETAKETLRRYFLNDFFKNHVQIYKKRPIYWLFTSGKEKAFNCLIYMHRYDKTTLSRIRTDYLHEYQIRLDAEKKDLLNIIEGDYTTKEISNAKKELKALDKKVDELKEYDELLHHMADMQIEIDLDDGVAVNYEKFKGLLAKI</sequence>
<evidence type="ECO:0000256" key="5">
    <source>
        <dbReference type="ARBA" id="ARBA00047942"/>
    </source>
</evidence>
<evidence type="ECO:0000256" key="2">
    <source>
        <dbReference type="ARBA" id="ARBA00022603"/>
    </source>
</evidence>
<dbReference type="EMBL" id="MQMF01000002">
    <property type="protein sequence ID" value="OOE12494.1"/>
    <property type="molecule type" value="Genomic_DNA"/>
</dbReference>
<reference evidence="7 8" key="1">
    <citation type="submission" date="2016-11" db="EMBL/GenBank/DDBJ databases">
        <authorList>
            <person name="Jaros S."/>
            <person name="Januszkiewicz K."/>
            <person name="Wedrychowicz H."/>
        </authorList>
    </citation>
    <scope>NUCLEOTIDE SEQUENCE [LARGE SCALE GENOMIC DNA]</scope>
    <source>
        <strain evidence="7 8">Con a/3</strain>
    </source>
</reference>
<accession>A0A1V3G7U0</accession>
<comment type="caution">
    <text evidence="7">The sequence shown here is derived from an EMBL/GenBank/DDBJ whole genome shotgun (WGS) entry which is preliminary data.</text>
</comment>
<evidence type="ECO:0000313" key="8">
    <source>
        <dbReference type="Proteomes" id="UP000188597"/>
    </source>
</evidence>
<dbReference type="GO" id="GO:0006304">
    <property type="term" value="P:DNA modification"/>
    <property type="evidence" value="ECO:0007669"/>
    <property type="project" value="InterPro"/>
</dbReference>
<dbReference type="InterPro" id="IPR050953">
    <property type="entry name" value="N4_N6_ade-DNA_methylase"/>
</dbReference>
<dbReference type="Pfam" id="PF07669">
    <property type="entry name" value="Eco57I"/>
    <property type="match status" value="1"/>
</dbReference>
<dbReference type="RefSeq" id="WP_077362401.1">
    <property type="nucleotide sequence ID" value="NZ_MQMF01000002.1"/>
</dbReference>
<dbReference type="PANTHER" id="PTHR33841">
    <property type="entry name" value="DNA METHYLTRANSFERASE YEEA-RELATED"/>
    <property type="match status" value="1"/>
</dbReference>
<proteinExistence type="predicted"/>
<evidence type="ECO:0000256" key="3">
    <source>
        <dbReference type="ARBA" id="ARBA00022679"/>
    </source>
</evidence>
<gene>
    <name evidence="7" type="ORF">UN64_10435</name>
</gene>
<dbReference type="Gene3D" id="3.40.50.150">
    <property type="entry name" value="Vaccinia Virus protein VP39"/>
    <property type="match status" value="1"/>
</dbReference>
<dbReference type="PANTHER" id="PTHR33841:SF1">
    <property type="entry name" value="DNA METHYLTRANSFERASE A"/>
    <property type="match status" value="1"/>
</dbReference>
<dbReference type="OrthoDB" id="32195at2"/>
<dbReference type="GO" id="GO:0009007">
    <property type="term" value="F:site-specific DNA-methyltransferase (adenine-specific) activity"/>
    <property type="evidence" value="ECO:0007669"/>
    <property type="project" value="UniProtKB-EC"/>
</dbReference>
<dbReference type="EC" id="2.1.1.72" evidence="1"/>
<keyword evidence="4" id="KW-0949">S-adenosyl-L-methionine</keyword>
<evidence type="ECO:0000313" key="7">
    <source>
        <dbReference type="EMBL" id="OOE12494.1"/>
    </source>
</evidence>
<dbReference type="InterPro" id="IPR029063">
    <property type="entry name" value="SAM-dependent_MTases_sf"/>
</dbReference>
<dbReference type="SUPFAM" id="SSF53335">
    <property type="entry name" value="S-adenosyl-L-methionine-dependent methyltransferases"/>
    <property type="match status" value="1"/>
</dbReference>
<keyword evidence="3 7" id="KW-0808">Transferase</keyword>
<dbReference type="AlphaFoldDB" id="A0A1V3G7U0"/>
<dbReference type="PRINTS" id="PR00507">
    <property type="entry name" value="N12N6MTFRASE"/>
</dbReference>
<name>A0A1V3G7U0_9BACL</name>
<dbReference type="GO" id="GO:0032259">
    <property type="term" value="P:methylation"/>
    <property type="evidence" value="ECO:0007669"/>
    <property type="project" value="UniProtKB-KW"/>
</dbReference>
<evidence type="ECO:0000256" key="4">
    <source>
        <dbReference type="ARBA" id="ARBA00022691"/>
    </source>
</evidence>
<dbReference type="InterPro" id="IPR047939">
    <property type="entry name" value="BREX_1_PglX"/>
</dbReference>
<dbReference type="NCBIfam" id="NF033452">
    <property type="entry name" value="BREX_1_MTaseX"/>
    <property type="match status" value="1"/>
</dbReference>
<comment type="catalytic activity">
    <reaction evidence="5">
        <text>a 2'-deoxyadenosine in DNA + S-adenosyl-L-methionine = an N(6)-methyl-2'-deoxyadenosine in DNA + S-adenosyl-L-homocysteine + H(+)</text>
        <dbReference type="Rhea" id="RHEA:15197"/>
        <dbReference type="Rhea" id="RHEA-COMP:12418"/>
        <dbReference type="Rhea" id="RHEA-COMP:12419"/>
        <dbReference type="ChEBI" id="CHEBI:15378"/>
        <dbReference type="ChEBI" id="CHEBI:57856"/>
        <dbReference type="ChEBI" id="CHEBI:59789"/>
        <dbReference type="ChEBI" id="CHEBI:90615"/>
        <dbReference type="ChEBI" id="CHEBI:90616"/>
        <dbReference type="EC" id="2.1.1.72"/>
    </reaction>
</comment>
<protein>
    <recommendedName>
        <fullName evidence="1">site-specific DNA-methyltransferase (adenine-specific)</fullName>
        <ecNumber evidence="1">2.1.1.72</ecNumber>
    </recommendedName>
</protein>
<dbReference type="InterPro" id="IPR011639">
    <property type="entry name" value="MethylTrfase_TaqI-like_dom"/>
</dbReference>
<evidence type="ECO:0000256" key="1">
    <source>
        <dbReference type="ARBA" id="ARBA00011900"/>
    </source>
</evidence>
<keyword evidence="2 7" id="KW-0489">Methyltransferase</keyword>